<feature type="region of interest" description="Disordered" evidence="1">
    <location>
        <begin position="1"/>
        <end position="57"/>
    </location>
</feature>
<protein>
    <recommendedName>
        <fullName evidence="2">Homologous recombination OB-fold protein OB-fold domain-containing protein</fullName>
    </recommendedName>
</protein>
<feature type="region of interest" description="Disordered" evidence="1">
    <location>
        <begin position="71"/>
        <end position="94"/>
    </location>
</feature>
<dbReference type="GO" id="GO:0000725">
    <property type="term" value="P:recombinational repair"/>
    <property type="evidence" value="ECO:0007669"/>
    <property type="project" value="InterPro"/>
</dbReference>
<evidence type="ECO:0000259" key="2">
    <source>
        <dbReference type="Pfam" id="PF15072"/>
    </source>
</evidence>
<organism evidence="3 4">
    <name type="scientific">Camellia sinensis</name>
    <name type="common">Tea plant</name>
    <name type="synonym">Thea sinensis</name>
    <dbReference type="NCBI Taxonomy" id="4442"/>
    <lineage>
        <taxon>Eukaryota</taxon>
        <taxon>Viridiplantae</taxon>
        <taxon>Streptophyta</taxon>
        <taxon>Embryophyta</taxon>
        <taxon>Tracheophyta</taxon>
        <taxon>Spermatophyta</taxon>
        <taxon>Magnoliopsida</taxon>
        <taxon>eudicotyledons</taxon>
        <taxon>Gunneridae</taxon>
        <taxon>Pentapetalae</taxon>
        <taxon>asterids</taxon>
        <taxon>Ericales</taxon>
        <taxon>Theaceae</taxon>
        <taxon>Camellia</taxon>
    </lineage>
</organism>
<comment type="caution">
    <text evidence="3">The sequence shown here is derived from an EMBL/GenBank/DDBJ whole genome shotgun (WGS) entry which is preliminary data.</text>
</comment>
<reference evidence="3 4" key="2">
    <citation type="submission" date="2020-07" db="EMBL/GenBank/DDBJ databases">
        <title>Genome assembly of wild tea tree DASZ reveals pedigree and selection history of tea varieties.</title>
        <authorList>
            <person name="Zhang W."/>
        </authorList>
    </citation>
    <scope>NUCLEOTIDE SEQUENCE [LARGE SCALE GENOMIC DNA]</scope>
    <source>
        <strain evidence="4">cv. G240</strain>
        <tissue evidence="3">Leaf</tissue>
    </source>
</reference>
<dbReference type="PANTHER" id="PTHR14523:SF1">
    <property type="entry name" value="HOMOLOGOUS RECOMBINATION OB-FOLD PROTEIN"/>
    <property type="match status" value="1"/>
</dbReference>
<keyword evidence="4" id="KW-1185">Reference proteome</keyword>
<dbReference type="EMBL" id="JACBKZ010000014">
    <property type="protein sequence ID" value="KAF5934366.1"/>
    <property type="molecule type" value="Genomic_DNA"/>
</dbReference>
<accession>A0A7J7G524</accession>
<dbReference type="Proteomes" id="UP000593564">
    <property type="component" value="Unassembled WGS sequence"/>
</dbReference>
<dbReference type="PANTHER" id="PTHR14523">
    <property type="entry name" value="UNCHARACTERIZED PROTEIN C17ORF53 HOMOLOG"/>
    <property type="match status" value="1"/>
</dbReference>
<feature type="domain" description="Homologous recombination OB-fold protein OB-fold" evidence="2">
    <location>
        <begin position="174"/>
        <end position="260"/>
    </location>
</feature>
<dbReference type="AlphaFoldDB" id="A0A7J7G524"/>
<dbReference type="InterPro" id="IPR058570">
    <property type="entry name" value="HROB_OB"/>
</dbReference>
<dbReference type="InterPro" id="IPR028045">
    <property type="entry name" value="HROB"/>
</dbReference>
<feature type="compositionally biased region" description="Acidic residues" evidence="1">
    <location>
        <begin position="1"/>
        <end position="20"/>
    </location>
</feature>
<dbReference type="Pfam" id="PF15072">
    <property type="entry name" value="HROB"/>
    <property type="match status" value="1"/>
</dbReference>
<name>A0A7J7G524_CAMSI</name>
<evidence type="ECO:0000256" key="1">
    <source>
        <dbReference type="SAM" id="MobiDB-lite"/>
    </source>
</evidence>
<gene>
    <name evidence="3" type="ORF">HYC85_030537</name>
</gene>
<feature type="compositionally biased region" description="Basic residues" evidence="1">
    <location>
        <begin position="28"/>
        <end position="44"/>
    </location>
</feature>
<evidence type="ECO:0000313" key="4">
    <source>
        <dbReference type="Proteomes" id="UP000593564"/>
    </source>
</evidence>
<sequence>MEEDEEHEPWEESLDVDDSDLPSLLRLRPCKRRHQTATTNHHRNPNTSPPSHHSILQPNFSETLLTPNSQLHSQAQLDPPPPPKPSRSPRLIPGPAGAVLSAMVLRNRNPLSDESPIPTTQEYIRRAVEDGEEDDDFKRNPWVFALQFLDRQGMVDGWPPSTPLSSIKKCLNIDRVDLVVAVIKSSTPNGFGDLMVALKDPTGSICANIHRKVIAEVEFGREISVGSVLILQKVAVFTPSRSAHYLNVTPSNVVKIISKDSGPLLQQNYPVSAIKPTVLVNECSRELGNKQKTLPLEVCSSSTNRRDQNDMVEIEPLERQDAEKEIINSIGIETVDADQLGSKDANTLQNGGFSPSRLEHNSMEAKLIEKQNDQEINGGEKQRQQLMSRASLPEWTDEQLNELFAADSLEEGSLF</sequence>
<feature type="compositionally biased region" description="Polar residues" evidence="1">
    <location>
        <begin position="45"/>
        <end position="57"/>
    </location>
</feature>
<reference evidence="4" key="1">
    <citation type="journal article" date="2020" name="Nat. Commun.">
        <title>Genome assembly of wild tea tree DASZ reveals pedigree and selection history of tea varieties.</title>
        <authorList>
            <person name="Zhang W."/>
            <person name="Zhang Y."/>
            <person name="Qiu H."/>
            <person name="Guo Y."/>
            <person name="Wan H."/>
            <person name="Zhang X."/>
            <person name="Scossa F."/>
            <person name="Alseekh S."/>
            <person name="Zhang Q."/>
            <person name="Wang P."/>
            <person name="Xu L."/>
            <person name="Schmidt M.H."/>
            <person name="Jia X."/>
            <person name="Li D."/>
            <person name="Zhu A."/>
            <person name="Guo F."/>
            <person name="Chen W."/>
            <person name="Ni D."/>
            <person name="Usadel B."/>
            <person name="Fernie A.R."/>
            <person name="Wen W."/>
        </authorList>
    </citation>
    <scope>NUCLEOTIDE SEQUENCE [LARGE SCALE GENOMIC DNA]</scope>
    <source>
        <strain evidence="4">cv. G240</strain>
    </source>
</reference>
<evidence type="ECO:0000313" key="3">
    <source>
        <dbReference type="EMBL" id="KAF5934366.1"/>
    </source>
</evidence>
<proteinExistence type="predicted"/>